<evidence type="ECO:0000256" key="10">
    <source>
        <dbReference type="HAMAP-Rule" id="MF_01973"/>
    </source>
</evidence>
<dbReference type="FunFam" id="3.40.50.300:FF:000021">
    <property type="entry name" value="Lon protease homolog"/>
    <property type="match status" value="1"/>
</dbReference>
<dbReference type="Pfam" id="PF02190">
    <property type="entry name" value="LON_substr_bdg"/>
    <property type="match status" value="1"/>
</dbReference>
<evidence type="ECO:0000256" key="13">
    <source>
        <dbReference type="PIRSR" id="PIRSR001174-2"/>
    </source>
</evidence>
<dbReference type="CDD" id="cd19500">
    <property type="entry name" value="RecA-like_Lon"/>
    <property type="match status" value="1"/>
</dbReference>
<evidence type="ECO:0000256" key="1">
    <source>
        <dbReference type="ARBA" id="ARBA00004496"/>
    </source>
</evidence>
<dbReference type="Gene3D" id="1.20.58.1480">
    <property type="match status" value="1"/>
</dbReference>
<dbReference type="PROSITE" id="PS51786">
    <property type="entry name" value="LON_PROTEOLYTIC"/>
    <property type="match status" value="1"/>
</dbReference>
<dbReference type="Proteomes" id="UP000503096">
    <property type="component" value="Chromosome"/>
</dbReference>
<dbReference type="KEGG" id="upl:DSM104440_02473"/>
<comment type="function">
    <text evidence="10">ATP-dependent serine protease that mediates the selective degradation of mutant and abnormal proteins as well as certain short-lived regulatory proteins. Required for cellular homeostasis and for survival from DNA damage and developmental changes induced by stress. Degrades polypeptides processively to yield small peptide fragments that are 5 to 10 amino acids long. Binds to DNA in a double-stranded, site-specific manner.</text>
</comment>
<evidence type="ECO:0000313" key="19">
    <source>
        <dbReference type="Proteomes" id="UP000503096"/>
    </source>
</evidence>
<dbReference type="InterPro" id="IPR003111">
    <property type="entry name" value="Lon_prtase_N"/>
</dbReference>
<dbReference type="GO" id="GO:0034605">
    <property type="term" value="P:cellular response to heat"/>
    <property type="evidence" value="ECO:0007669"/>
    <property type="project" value="UniProtKB-UniRule"/>
</dbReference>
<feature type="compositionally biased region" description="Pro residues" evidence="15">
    <location>
        <begin position="777"/>
        <end position="791"/>
    </location>
</feature>
<keyword evidence="6 10" id="KW-0720">Serine protease</keyword>
<dbReference type="InterPro" id="IPR004815">
    <property type="entry name" value="Lon_bac/euk-typ"/>
</dbReference>
<feature type="domain" description="Lon proteolytic" evidence="16">
    <location>
        <begin position="593"/>
        <end position="774"/>
    </location>
</feature>
<keyword evidence="4 10" id="KW-0547">Nucleotide-binding</keyword>
<dbReference type="SUPFAM" id="SSF54211">
    <property type="entry name" value="Ribosomal protein S5 domain 2-like"/>
    <property type="match status" value="1"/>
</dbReference>
<dbReference type="FunFam" id="1.20.58.1480:FF:000001">
    <property type="entry name" value="Lon protease"/>
    <property type="match status" value="1"/>
</dbReference>
<dbReference type="Gene3D" id="1.20.5.5270">
    <property type="match status" value="1"/>
</dbReference>
<dbReference type="GO" id="GO:0004252">
    <property type="term" value="F:serine-type endopeptidase activity"/>
    <property type="evidence" value="ECO:0007669"/>
    <property type="project" value="UniProtKB-UniRule"/>
</dbReference>
<feature type="active site" evidence="10 12">
    <location>
        <position position="680"/>
    </location>
</feature>
<evidence type="ECO:0000256" key="15">
    <source>
        <dbReference type="SAM" id="MobiDB-lite"/>
    </source>
</evidence>
<dbReference type="SMART" id="SM00464">
    <property type="entry name" value="LON"/>
    <property type="match status" value="1"/>
</dbReference>
<evidence type="ECO:0000256" key="4">
    <source>
        <dbReference type="ARBA" id="ARBA00022741"/>
    </source>
</evidence>
<dbReference type="InterPro" id="IPR046336">
    <property type="entry name" value="Lon_prtase_N_sf"/>
</dbReference>
<comment type="similarity">
    <text evidence="10 11 14">Belongs to the peptidase S16 family.</text>
</comment>
<dbReference type="EMBL" id="CP053073">
    <property type="protein sequence ID" value="QJR15649.1"/>
    <property type="molecule type" value="Genomic_DNA"/>
</dbReference>
<keyword evidence="19" id="KW-1185">Reference proteome</keyword>
<evidence type="ECO:0000259" key="16">
    <source>
        <dbReference type="PROSITE" id="PS51786"/>
    </source>
</evidence>
<sequence length="801" mass="88864">MTASLSTDARILPLLPLRDVVVFPHMVIPLFVGRPKSIKALEAAMEEGKNVVLVAQKSAAKDEPSPEDLYAVGTVSTILQMLKLPDGTVKVLVEGVQRARIERVLSEKPNFEAEIELIATDDADSTEIEAMRRTLLTQFDQYVKLNKKIPPEVLTSLSGIDGAGRLSDTIAAHLPLKLEQKQQILEMFEVGRRLEQLLQLLETEIDIMQVEKRIRGRVKRQMEKSQREYYLNEQVKAIQKELGDSEEGADLDELEKKIKAAHMPKDARAKAESELKKLKLMSPMSAEATVVRNYIDTLVGLPWKKKSKVSTDLKNSEKILDADHYGLEKIKERIVEYLAVQQRVDRLKAPILCLVGPPGVGKTSLGQSIARATNRKFVRMSLGGVRDEAEVRGHRRTYIGSMPGKILQNMAKVGVRNPLFLLDEVDKMGMDFRGDPSSALLEVLDPEQNHTFTDHYVEVEYDLSDVMFVATANTLNIPAPLLDRMEVIRLSGYTEDEKVHIARQYLLPKQFKSNGIREGELTVTDSALRDITRYYTREAGVRGLDRELAKISRKVVKSILTRKKEGQHITVNGKNLDKYLGVRRYTYGIAEKENQIGQVTGLAWTEVGGELLTVEAVKLPGKGNTVTTGKLGEVMQESIKAAISVVRARAKRLGVAEDFWQTMDLHIHLPEGATPKDGPSAGIGMATAIVSVLTGIPVRCDVAMTGEITLRGEVLPIGGLKEKLLAAHRGGIRSVLIPKENVKDLQEIPDEVKAAIEIVPVQWFDEVLDRALERKPVPLPDAASPPPPPAAEPVQPVITKH</sequence>
<comment type="induction">
    <text evidence="10">By heat shock.</text>
</comment>
<dbReference type="InterPro" id="IPR027417">
    <property type="entry name" value="P-loop_NTPase"/>
</dbReference>
<comment type="subunit">
    <text evidence="10 11">Homohexamer. Organized in a ring with a central cavity.</text>
</comment>
<dbReference type="InterPro" id="IPR020568">
    <property type="entry name" value="Ribosomal_Su5_D2-typ_SF"/>
</dbReference>
<dbReference type="GO" id="GO:0016887">
    <property type="term" value="F:ATP hydrolysis activity"/>
    <property type="evidence" value="ECO:0007669"/>
    <property type="project" value="UniProtKB-UniRule"/>
</dbReference>
<dbReference type="FunCoup" id="A0A6M4H7M8">
    <property type="interactions" value="628"/>
</dbReference>
<evidence type="ECO:0000256" key="9">
    <source>
        <dbReference type="ARBA" id="ARBA00050665"/>
    </source>
</evidence>
<dbReference type="EC" id="3.4.21.53" evidence="10 11"/>
<dbReference type="NCBIfam" id="TIGR00763">
    <property type="entry name" value="lon"/>
    <property type="match status" value="1"/>
</dbReference>
<dbReference type="HAMAP" id="MF_01973">
    <property type="entry name" value="lon_bact"/>
    <property type="match status" value="1"/>
</dbReference>
<keyword evidence="8 10" id="KW-0346">Stress response</keyword>
<dbReference type="NCBIfam" id="NF008053">
    <property type="entry name" value="PRK10787.1"/>
    <property type="match status" value="1"/>
</dbReference>
<dbReference type="Gene3D" id="3.40.50.300">
    <property type="entry name" value="P-loop containing nucleotide triphosphate hydrolases"/>
    <property type="match status" value="1"/>
</dbReference>
<feature type="domain" description="Lon N-terminal" evidence="17">
    <location>
        <begin position="12"/>
        <end position="205"/>
    </location>
</feature>
<dbReference type="SUPFAM" id="SSF52540">
    <property type="entry name" value="P-loop containing nucleoside triphosphate hydrolases"/>
    <property type="match status" value="1"/>
</dbReference>
<dbReference type="GO" id="GO:0004176">
    <property type="term" value="F:ATP-dependent peptidase activity"/>
    <property type="evidence" value="ECO:0007669"/>
    <property type="project" value="UniProtKB-UniRule"/>
</dbReference>
<comment type="catalytic activity">
    <reaction evidence="9 10 11 14">
        <text>Hydrolysis of proteins in presence of ATP.</text>
        <dbReference type="EC" id="3.4.21.53"/>
    </reaction>
</comment>
<dbReference type="InParanoid" id="A0A6M4H7M8"/>
<evidence type="ECO:0000256" key="14">
    <source>
        <dbReference type="PROSITE-ProRule" id="PRU01122"/>
    </source>
</evidence>
<dbReference type="InterPro" id="IPR014721">
    <property type="entry name" value="Ribsml_uS5_D2-typ_fold_subgr"/>
</dbReference>
<feature type="active site" evidence="10 12">
    <location>
        <position position="723"/>
    </location>
</feature>
<gene>
    <name evidence="10 18" type="primary">lon</name>
    <name evidence="18" type="ORF">DSM104440_02473</name>
</gene>
<reference evidence="18 19" key="1">
    <citation type="submission" date="2020-04" db="EMBL/GenBank/DDBJ databases">
        <title>Usitatibacter rugosus gen. nov., sp. nov. and Usitatibacter palustris sp. nov., novel members of Usitatibacteraceae fam. nov. within the order Nitrosomonadales isolated from soil.</title>
        <authorList>
            <person name="Huber K.J."/>
            <person name="Neumann-Schaal M."/>
            <person name="Geppert A."/>
            <person name="Luckner M."/>
            <person name="Wanner G."/>
            <person name="Overmann J."/>
        </authorList>
    </citation>
    <scope>NUCLEOTIDE SEQUENCE [LARGE SCALE GENOMIC DNA]</scope>
    <source>
        <strain evidence="18 19">Swamp67</strain>
    </source>
</reference>
<dbReference type="PANTHER" id="PTHR10046">
    <property type="entry name" value="ATP DEPENDENT LON PROTEASE FAMILY MEMBER"/>
    <property type="match status" value="1"/>
</dbReference>
<accession>A0A6M4H7M8</accession>
<dbReference type="InterPro" id="IPR027543">
    <property type="entry name" value="Lon_bac"/>
</dbReference>
<evidence type="ECO:0000256" key="5">
    <source>
        <dbReference type="ARBA" id="ARBA00022801"/>
    </source>
</evidence>
<dbReference type="PROSITE" id="PS51787">
    <property type="entry name" value="LON_N"/>
    <property type="match status" value="1"/>
</dbReference>
<organism evidence="18 19">
    <name type="scientific">Usitatibacter palustris</name>
    <dbReference type="NCBI Taxonomy" id="2732487"/>
    <lineage>
        <taxon>Bacteria</taxon>
        <taxon>Pseudomonadati</taxon>
        <taxon>Pseudomonadota</taxon>
        <taxon>Betaproteobacteria</taxon>
        <taxon>Nitrosomonadales</taxon>
        <taxon>Usitatibacteraceae</taxon>
        <taxon>Usitatibacter</taxon>
    </lineage>
</organism>
<dbReference type="RefSeq" id="WP_171163113.1">
    <property type="nucleotide sequence ID" value="NZ_CP053073.1"/>
</dbReference>
<dbReference type="InterPro" id="IPR008269">
    <property type="entry name" value="Lon_proteolytic"/>
</dbReference>
<dbReference type="AlphaFoldDB" id="A0A6M4H7M8"/>
<feature type="region of interest" description="Disordered" evidence="15">
    <location>
        <begin position="777"/>
        <end position="801"/>
    </location>
</feature>
<keyword evidence="5 10" id="KW-0378">Hydrolase</keyword>
<dbReference type="FunFam" id="1.20.5.5270:FF:000002">
    <property type="entry name" value="Lon protease homolog"/>
    <property type="match status" value="1"/>
</dbReference>
<proteinExistence type="evidence at transcript level"/>
<dbReference type="SMART" id="SM00382">
    <property type="entry name" value="AAA"/>
    <property type="match status" value="1"/>
</dbReference>
<dbReference type="PRINTS" id="PR00830">
    <property type="entry name" value="ENDOLAPTASE"/>
</dbReference>
<dbReference type="Gene3D" id="2.30.130.40">
    <property type="entry name" value="LON domain-like"/>
    <property type="match status" value="1"/>
</dbReference>
<evidence type="ECO:0000256" key="2">
    <source>
        <dbReference type="ARBA" id="ARBA00022490"/>
    </source>
</evidence>
<evidence type="ECO:0000256" key="6">
    <source>
        <dbReference type="ARBA" id="ARBA00022825"/>
    </source>
</evidence>
<dbReference type="GO" id="GO:0006515">
    <property type="term" value="P:protein quality control for misfolded or incompletely synthesized proteins"/>
    <property type="evidence" value="ECO:0007669"/>
    <property type="project" value="UniProtKB-UniRule"/>
</dbReference>
<dbReference type="GO" id="GO:0005737">
    <property type="term" value="C:cytoplasm"/>
    <property type="evidence" value="ECO:0007669"/>
    <property type="project" value="UniProtKB-SubCell"/>
</dbReference>
<dbReference type="PIRSF" id="PIRSF001174">
    <property type="entry name" value="Lon_proteas"/>
    <property type="match status" value="1"/>
</dbReference>
<feature type="binding site" evidence="10 13">
    <location>
        <begin position="356"/>
        <end position="363"/>
    </location>
    <ligand>
        <name>ATP</name>
        <dbReference type="ChEBI" id="CHEBI:30616"/>
    </ligand>
</feature>
<dbReference type="InterPro" id="IPR054594">
    <property type="entry name" value="Lon_lid"/>
</dbReference>
<keyword evidence="2 10" id="KW-0963">Cytoplasm</keyword>
<evidence type="ECO:0000256" key="7">
    <source>
        <dbReference type="ARBA" id="ARBA00022840"/>
    </source>
</evidence>
<dbReference type="InterPro" id="IPR027065">
    <property type="entry name" value="Lon_Prtase"/>
</dbReference>
<dbReference type="FunFam" id="3.30.230.10:FF:000010">
    <property type="entry name" value="Lon protease"/>
    <property type="match status" value="1"/>
</dbReference>
<name>A0A6M4H7M8_9PROT</name>
<dbReference type="InterPro" id="IPR003593">
    <property type="entry name" value="AAA+_ATPase"/>
</dbReference>
<evidence type="ECO:0000313" key="18">
    <source>
        <dbReference type="EMBL" id="QJR15649.1"/>
    </source>
</evidence>
<evidence type="ECO:0000256" key="3">
    <source>
        <dbReference type="ARBA" id="ARBA00022670"/>
    </source>
</evidence>
<dbReference type="Gene3D" id="3.30.230.10">
    <property type="match status" value="1"/>
</dbReference>
<comment type="subcellular location">
    <subcellularLocation>
        <location evidence="1 10 11">Cytoplasm</location>
    </subcellularLocation>
</comment>
<evidence type="ECO:0000256" key="11">
    <source>
        <dbReference type="PIRNR" id="PIRNR001174"/>
    </source>
</evidence>
<dbReference type="GO" id="GO:0005524">
    <property type="term" value="F:ATP binding"/>
    <property type="evidence" value="ECO:0007669"/>
    <property type="project" value="UniProtKB-UniRule"/>
</dbReference>
<dbReference type="Pfam" id="PF00004">
    <property type="entry name" value="AAA"/>
    <property type="match status" value="1"/>
</dbReference>
<dbReference type="Pfam" id="PF22667">
    <property type="entry name" value="Lon_lid"/>
    <property type="match status" value="1"/>
</dbReference>
<evidence type="ECO:0000256" key="12">
    <source>
        <dbReference type="PIRSR" id="PIRSR001174-1"/>
    </source>
</evidence>
<evidence type="ECO:0000259" key="17">
    <source>
        <dbReference type="PROSITE" id="PS51787"/>
    </source>
</evidence>
<dbReference type="Gene3D" id="1.10.8.60">
    <property type="match status" value="1"/>
</dbReference>
<dbReference type="InterPro" id="IPR015947">
    <property type="entry name" value="PUA-like_sf"/>
</dbReference>
<protein>
    <recommendedName>
        <fullName evidence="10 11">Lon protease</fullName>
        <ecNumber evidence="10 11">3.4.21.53</ecNumber>
    </recommendedName>
    <alternativeName>
        <fullName evidence="10">ATP-dependent protease La</fullName>
    </alternativeName>
</protein>
<dbReference type="SUPFAM" id="SSF88697">
    <property type="entry name" value="PUA domain-like"/>
    <property type="match status" value="1"/>
</dbReference>
<feature type="compositionally biased region" description="Low complexity" evidence="15">
    <location>
        <begin position="792"/>
        <end position="801"/>
    </location>
</feature>
<keyword evidence="7 10" id="KW-0067">ATP-binding</keyword>
<dbReference type="Pfam" id="PF05362">
    <property type="entry name" value="Lon_C"/>
    <property type="match status" value="1"/>
</dbReference>
<dbReference type="GO" id="GO:0043565">
    <property type="term" value="F:sequence-specific DNA binding"/>
    <property type="evidence" value="ECO:0007669"/>
    <property type="project" value="UniProtKB-UniRule"/>
</dbReference>
<dbReference type="InterPro" id="IPR003959">
    <property type="entry name" value="ATPase_AAA_core"/>
</dbReference>
<evidence type="ECO:0000256" key="8">
    <source>
        <dbReference type="ARBA" id="ARBA00023016"/>
    </source>
</evidence>
<keyword evidence="3 10" id="KW-0645">Protease</keyword>